<dbReference type="InterPro" id="IPR001680">
    <property type="entry name" value="WD40_rpt"/>
</dbReference>
<dbReference type="GO" id="GO:0045717">
    <property type="term" value="P:negative regulation of fatty acid biosynthetic process"/>
    <property type="evidence" value="ECO:0007669"/>
    <property type="project" value="TreeGrafter"/>
</dbReference>
<reference evidence="5" key="1">
    <citation type="journal article" date="2021" name="Genome Biol. Evol.">
        <title>The assembled and annotated genome of the fairy-ring fungus Marasmius oreades.</title>
        <authorList>
            <person name="Hiltunen M."/>
            <person name="Ament-Velasquez S.L."/>
            <person name="Johannesson H."/>
        </authorList>
    </citation>
    <scope>NUCLEOTIDE SEQUENCE</scope>
    <source>
        <strain evidence="5">03SP1</strain>
    </source>
</reference>
<evidence type="ECO:0000313" key="5">
    <source>
        <dbReference type="EMBL" id="KAG7096933.1"/>
    </source>
</evidence>
<sequence length="551" mass="62014">MSSMYSYPINRGIPSWFTTLQHHKQVLSGIFRSNILDRVNVLGDNRELGHTGCVNALHWAQNGELLLSAGDDRTVQVWRMDSITAQEFPATCNDYPFVCRTIINTGHRANIFNAHMLPYSSRIVTVAGDNQVRVFDVGHDHGSMSFRRDRRKEYHTEHAQTHTFRCHTDRVKRIVTENSPDLFLTVSEDGTVRQHDLRTPHSCRSGSCSPPILNVEHELSTLALSPLTPYQLVVAGSSPYGYLFDRRYTGRILQEEWGLRPNGVTTCVRRFGRPEGSRRQVMHREHITGARMASENGHEVLLSYSGDAIYLYSTLDDPEPPRPSTSMLKAKSKRRKISPFSAGQDEDSSRGSDVESELEMDDDGSKAGSDSPSLETEEDHEVEDDEDDDEEDDNAFNPWVPVIMPQKRYAGTRNTDTVKDVNFLGPQDEYVTSGSDDGNFFIWRKSSGDLHGIYEGDGSVVNVIEPHPKLPLVAVSGIDHTVKLFAPTRGESRFSRMQDAENIIKNNQQQNTRAFRTIPRVDFIHLLMSIQAASRGEGSDDDSSVNECINQ</sequence>
<accession>A0A9P7UYI7</accession>
<proteinExistence type="predicted"/>
<dbReference type="InterPro" id="IPR045151">
    <property type="entry name" value="DCAF8"/>
</dbReference>
<dbReference type="GeneID" id="66073409"/>
<dbReference type="KEGG" id="more:E1B28_004333"/>
<dbReference type="GO" id="GO:0080008">
    <property type="term" value="C:Cul4-RING E3 ubiquitin ligase complex"/>
    <property type="evidence" value="ECO:0007669"/>
    <property type="project" value="TreeGrafter"/>
</dbReference>
<evidence type="ECO:0000313" key="6">
    <source>
        <dbReference type="Proteomes" id="UP001049176"/>
    </source>
</evidence>
<dbReference type="Gene3D" id="2.130.10.10">
    <property type="entry name" value="YVTN repeat-like/Quinoprotein amine dehydrogenase"/>
    <property type="match status" value="3"/>
</dbReference>
<feature type="compositionally biased region" description="Acidic residues" evidence="4">
    <location>
        <begin position="375"/>
        <end position="394"/>
    </location>
</feature>
<evidence type="ECO:0000256" key="2">
    <source>
        <dbReference type="ARBA" id="ARBA00022737"/>
    </source>
</evidence>
<dbReference type="OrthoDB" id="2414538at2759"/>
<keyword evidence="2" id="KW-0677">Repeat</keyword>
<dbReference type="PANTHER" id="PTHR15574:SF40">
    <property type="entry name" value="WD AND TETRATRICOPEPTIDE REPEATS PROTEIN 1"/>
    <property type="match status" value="1"/>
</dbReference>
<feature type="repeat" description="WD" evidence="3">
    <location>
        <begin position="47"/>
        <end position="82"/>
    </location>
</feature>
<comment type="caution">
    <text evidence="5">The sequence shown here is derived from an EMBL/GenBank/DDBJ whole genome shotgun (WGS) entry which is preliminary data.</text>
</comment>
<dbReference type="PANTHER" id="PTHR15574">
    <property type="entry name" value="WD REPEAT DOMAIN-CONTAINING FAMILY"/>
    <property type="match status" value="1"/>
</dbReference>
<dbReference type="SMART" id="SM00320">
    <property type="entry name" value="WD40"/>
    <property type="match status" value="5"/>
</dbReference>
<evidence type="ECO:0000256" key="1">
    <source>
        <dbReference type="ARBA" id="ARBA00022574"/>
    </source>
</evidence>
<protein>
    <recommendedName>
        <fullName evidence="7">WD40 repeat-like protein</fullName>
    </recommendedName>
</protein>
<dbReference type="RefSeq" id="XP_043013403.1">
    <property type="nucleotide sequence ID" value="XM_043148801.1"/>
</dbReference>
<name>A0A9P7UYI7_9AGAR</name>
<dbReference type="PROSITE" id="PS50082">
    <property type="entry name" value="WD_REPEATS_2"/>
    <property type="match status" value="1"/>
</dbReference>
<keyword evidence="6" id="KW-1185">Reference proteome</keyword>
<evidence type="ECO:0000256" key="4">
    <source>
        <dbReference type="SAM" id="MobiDB-lite"/>
    </source>
</evidence>
<dbReference type="Pfam" id="PF00400">
    <property type="entry name" value="WD40"/>
    <property type="match status" value="2"/>
</dbReference>
<dbReference type="GO" id="GO:0005737">
    <property type="term" value="C:cytoplasm"/>
    <property type="evidence" value="ECO:0007669"/>
    <property type="project" value="TreeGrafter"/>
</dbReference>
<gene>
    <name evidence="5" type="ORF">E1B28_004333</name>
</gene>
<dbReference type="Proteomes" id="UP001049176">
    <property type="component" value="Chromosome 2"/>
</dbReference>
<evidence type="ECO:0008006" key="7">
    <source>
        <dbReference type="Google" id="ProtNLM"/>
    </source>
</evidence>
<keyword evidence="1 3" id="KW-0853">WD repeat</keyword>
<organism evidence="5 6">
    <name type="scientific">Marasmius oreades</name>
    <name type="common">fairy-ring Marasmius</name>
    <dbReference type="NCBI Taxonomy" id="181124"/>
    <lineage>
        <taxon>Eukaryota</taxon>
        <taxon>Fungi</taxon>
        <taxon>Dikarya</taxon>
        <taxon>Basidiomycota</taxon>
        <taxon>Agaricomycotina</taxon>
        <taxon>Agaricomycetes</taxon>
        <taxon>Agaricomycetidae</taxon>
        <taxon>Agaricales</taxon>
        <taxon>Marasmiineae</taxon>
        <taxon>Marasmiaceae</taxon>
        <taxon>Marasmius</taxon>
    </lineage>
</organism>
<dbReference type="EMBL" id="CM032182">
    <property type="protein sequence ID" value="KAG7096933.1"/>
    <property type="molecule type" value="Genomic_DNA"/>
</dbReference>
<evidence type="ECO:0000256" key="3">
    <source>
        <dbReference type="PROSITE-ProRule" id="PRU00221"/>
    </source>
</evidence>
<dbReference type="PROSITE" id="PS50294">
    <property type="entry name" value="WD_REPEATS_REGION"/>
    <property type="match status" value="1"/>
</dbReference>
<feature type="region of interest" description="Disordered" evidence="4">
    <location>
        <begin position="315"/>
        <end position="402"/>
    </location>
</feature>
<dbReference type="AlphaFoldDB" id="A0A9P7UYI7"/>
<dbReference type="InterPro" id="IPR036322">
    <property type="entry name" value="WD40_repeat_dom_sf"/>
</dbReference>
<dbReference type="SUPFAM" id="SSF50978">
    <property type="entry name" value="WD40 repeat-like"/>
    <property type="match status" value="1"/>
</dbReference>
<dbReference type="InterPro" id="IPR015943">
    <property type="entry name" value="WD40/YVTN_repeat-like_dom_sf"/>
</dbReference>